<proteinExistence type="predicted"/>
<reference evidence="2 4" key="1">
    <citation type="submission" date="2016-06" db="EMBL/GenBank/DDBJ databases">
        <title>First insights into the genetic diversity and population structure of in the Bacillus cereus group bacteria from diverse marine environments.</title>
        <authorList>
            <person name="Liu Y."/>
            <person name="Lai Q."/>
            <person name="Shao Z."/>
        </authorList>
    </citation>
    <scope>NUCLEOTIDE SEQUENCE [LARGE SCALE GENOMIC DNA]</scope>
    <source>
        <strain evidence="2 4">TD42</strain>
    </source>
</reference>
<dbReference type="RefSeq" id="WP_071743701.1">
    <property type="nucleotide sequence ID" value="NZ_JBNNHJ010000044.1"/>
</dbReference>
<dbReference type="EMBL" id="MACH01000001">
    <property type="protein sequence ID" value="OJE52530.1"/>
    <property type="molecule type" value="Genomic_DNA"/>
</dbReference>
<keyword evidence="1" id="KW-0812">Transmembrane</keyword>
<dbReference type="Proteomes" id="UP000183185">
    <property type="component" value="Unassembled WGS sequence"/>
</dbReference>
<comment type="caution">
    <text evidence="2">The sequence shown here is derived from an EMBL/GenBank/DDBJ whole genome shotgun (WGS) entry which is preliminary data.</text>
</comment>
<dbReference type="EMBL" id="MACH01000128">
    <property type="protein sequence ID" value="OJE39671.1"/>
    <property type="molecule type" value="Genomic_DNA"/>
</dbReference>
<dbReference type="AlphaFoldDB" id="A0AA44R5X0"/>
<evidence type="ECO:0000313" key="3">
    <source>
        <dbReference type="EMBL" id="OJE52530.1"/>
    </source>
</evidence>
<name>A0AA44R5X0_9BACI</name>
<sequence length="63" mass="6915">MAKKTNWLYIVGLTWLATIILLSTDLIDLIPNQVVSLSVSVVIGIIALGANLTGLYLLKKKKY</sequence>
<organism evidence="2 4">
    <name type="scientific">Bacillus proteolyticus</name>
    <dbReference type="NCBI Taxonomy" id="2026192"/>
    <lineage>
        <taxon>Bacteria</taxon>
        <taxon>Bacillati</taxon>
        <taxon>Bacillota</taxon>
        <taxon>Bacilli</taxon>
        <taxon>Bacillales</taxon>
        <taxon>Bacillaceae</taxon>
        <taxon>Bacillus</taxon>
        <taxon>Bacillus cereus group</taxon>
    </lineage>
</organism>
<protein>
    <submittedName>
        <fullName evidence="2">Uncharacterized protein</fullName>
    </submittedName>
</protein>
<gene>
    <name evidence="3" type="ORF">BAQ49_00070</name>
    <name evidence="2" type="ORF">BAQ49_12940</name>
</gene>
<keyword evidence="1" id="KW-0472">Membrane</keyword>
<keyword evidence="1" id="KW-1133">Transmembrane helix</keyword>
<evidence type="ECO:0000313" key="4">
    <source>
        <dbReference type="Proteomes" id="UP000183185"/>
    </source>
</evidence>
<feature type="transmembrane region" description="Helical" evidence="1">
    <location>
        <begin position="33"/>
        <end position="58"/>
    </location>
</feature>
<evidence type="ECO:0000256" key="1">
    <source>
        <dbReference type="SAM" id="Phobius"/>
    </source>
</evidence>
<feature type="transmembrane region" description="Helical" evidence="1">
    <location>
        <begin position="7"/>
        <end position="27"/>
    </location>
</feature>
<evidence type="ECO:0000313" key="2">
    <source>
        <dbReference type="EMBL" id="OJE39671.1"/>
    </source>
</evidence>
<accession>A0AA44R5X0</accession>